<proteinExistence type="predicted"/>
<evidence type="ECO:0000313" key="3">
    <source>
        <dbReference type="EMBL" id="SAI85304.1"/>
    </source>
</evidence>
<dbReference type="GO" id="GO:0016757">
    <property type="term" value="F:glycosyltransferase activity"/>
    <property type="evidence" value="ECO:0007669"/>
    <property type="project" value="InterPro"/>
</dbReference>
<dbReference type="GeneID" id="27427971"/>
<name>A0A157T1L9_SACSO</name>
<dbReference type="RefSeq" id="WP_010923520.1">
    <property type="nucleotide sequence ID" value="NZ_LT549890.1"/>
</dbReference>
<dbReference type="EMBL" id="LT549890">
    <property type="protein sequence ID" value="SAI85304.1"/>
    <property type="molecule type" value="Genomic_DNA"/>
</dbReference>
<feature type="domain" description="Glycosyl transferase family 1" evidence="2">
    <location>
        <begin position="229"/>
        <end position="370"/>
    </location>
</feature>
<sequence length="402" mass="46439">MLSLGLADSRAISKANSGSERHVREVIKRLSLRYKLYYLPTTHAFLDAISEDQLKEIKKFAKVPSFFEYLLDKKLGKVSLLRELFTFSPLAKELVREYEREIGILDFIYVPHTYRIQLMPSILFSKLSRGKYGMLLMTDPHNSLLEKESFFKCVNVWSKIWFSRKSAIEFCSFQRLQNIAFLLKAIKTKPSFISVMNKCALNYTGLPKYFNTKVLSPPHAFNNLALKYRNFDKEDYLVFLGRINTAKGANEALEVGKHVKLKMIGYKEQEFIVKQARSFGIEVIENVSEEEKFEILSKARALVLPSHQESFSVTILEALAVGTPVITYDLPSLTSTYNFKPVFFVKEFDVKGLVNTALEVYNMKKIEEMFNDERLEEFIKMHSSWDNVSNAVDKLITEAIQE</sequence>
<dbReference type="InterPro" id="IPR001296">
    <property type="entry name" value="Glyco_trans_1"/>
</dbReference>
<keyword evidence="1 3" id="KW-0808">Transferase</keyword>
<evidence type="ECO:0000256" key="1">
    <source>
        <dbReference type="ARBA" id="ARBA00022679"/>
    </source>
</evidence>
<dbReference type="SUPFAM" id="SSF53756">
    <property type="entry name" value="UDP-Glycosyltransferase/glycogen phosphorylase"/>
    <property type="match status" value="1"/>
</dbReference>
<protein>
    <submittedName>
        <fullName evidence="3">Glycosyltransferase group 1</fullName>
    </submittedName>
</protein>
<dbReference type="PANTHER" id="PTHR46401">
    <property type="entry name" value="GLYCOSYLTRANSFERASE WBBK-RELATED"/>
    <property type="match status" value="1"/>
</dbReference>
<dbReference type="AlphaFoldDB" id="A0A157T1L9"/>
<dbReference type="OrthoDB" id="43397at2157"/>
<evidence type="ECO:0000313" key="4">
    <source>
        <dbReference type="Proteomes" id="UP000076770"/>
    </source>
</evidence>
<evidence type="ECO:0000259" key="2">
    <source>
        <dbReference type="Pfam" id="PF00534"/>
    </source>
</evidence>
<reference evidence="4" key="1">
    <citation type="submission" date="2016-04" db="EMBL/GenBank/DDBJ databases">
        <authorList>
            <person name="Shah S.A."/>
            <person name="Garrett R.A."/>
        </authorList>
    </citation>
    <scope>NUCLEOTIDE SEQUENCE [LARGE SCALE GENOMIC DNA]</scope>
    <source>
        <strain evidence="4">ATCC 35091 / DSM 1616 / JCM 8930 / NBRC 15331 / P1</strain>
    </source>
</reference>
<dbReference type="PATRIC" id="fig|2287.9.peg.1833"/>
<organism evidence="3 4">
    <name type="scientific">Saccharolobus solfataricus</name>
    <name type="common">Sulfolobus solfataricus</name>
    <dbReference type="NCBI Taxonomy" id="2287"/>
    <lineage>
        <taxon>Archaea</taxon>
        <taxon>Thermoproteota</taxon>
        <taxon>Thermoprotei</taxon>
        <taxon>Sulfolobales</taxon>
        <taxon>Sulfolobaceae</taxon>
        <taxon>Saccharolobus</taxon>
    </lineage>
</organism>
<gene>
    <name evidence="3" type="ORF">SSOP1_1750</name>
</gene>
<dbReference type="PANTHER" id="PTHR46401:SF2">
    <property type="entry name" value="GLYCOSYLTRANSFERASE WBBK-RELATED"/>
    <property type="match status" value="1"/>
</dbReference>
<dbReference type="Pfam" id="PF00534">
    <property type="entry name" value="Glycos_transf_1"/>
    <property type="match status" value="1"/>
</dbReference>
<dbReference type="Proteomes" id="UP000076770">
    <property type="component" value="Chromosome i"/>
</dbReference>
<dbReference type="GeneID" id="1454612"/>
<accession>A0A157T1L9</accession>
<dbReference type="Gene3D" id="3.40.50.2000">
    <property type="entry name" value="Glycogen Phosphorylase B"/>
    <property type="match status" value="1"/>
</dbReference>